<evidence type="ECO:0000313" key="1">
    <source>
        <dbReference type="EMBL" id="KKN14838.1"/>
    </source>
</evidence>
<protein>
    <submittedName>
        <fullName evidence="1">Uncharacterized protein</fullName>
    </submittedName>
</protein>
<organism evidence="1">
    <name type="scientific">marine sediment metagenome</name>
    <dbReference type="NCBI Taxonomy" id="412755"/>
    <lineage>
        <taxon>unclassified sequences</taxon>
        <taxon>metagenomes</taxon>
        <taxon>ecological metagenomes</taxon>
    </lineage>
</organism>
<sequence>MIAARSPAKFPHSVVRVIPAYQGRAASLWGMSDGA</sequence>
<dbReference type="AlphaFoldDB" id="A0A0F9RC67"/>
<accession>A0A0F9RC67</accession>
<dbReference type="EMBL" id="LAZR01003778">
    <property type="protein sequence ID" value="KKN14838.1"/>
    <property type="molecule type" value="Genomic_DNA"/>
</dbReference>
<comment type="caution">
    <text evidence="1">The sequence shown here is derived from an EMBL/GenBank/DDBJ whole genome shotgun (WGS) entry which is preliminary data.</text>
</comment>
<gene>
    <name evidence="1" type="ORF">LCGC14_0992180</name>
</gene>
<name>A0A0F9RC67_9ZZZZ</name>
<reference evidence="1" key="1">
    <citation type="journal article" date="2015" name="Nature">
        <title>Complex archaea that bridge the gap between prokaryotes and eukaryotes.</title>
        <authorList>
            <person name="Spang A."/>
            <person name="Saw J.H."/>
            <person name="Jorgensen S.L."/>
            <person name="Zaremba-Niedzwiedzka K."/>
            <person name="Martijn J."/>
            <person name="Lind A.E."/>
            <person name="van Eijk R."/>
            <person name="Schleper C."/>
            <person name="Guy L."/>
            <person name="Ettema T.J."/>
        </authorList>
    </citation>
    <scope>NUCLEOTIDE SEQUENCE</scope>
</reference>
<proteinExistence type="predicted"/>